<evidence type="ECO:0000256" key="2">
    <source>
        <dbReference type="SAM" id="MobiDB-lite"/>
    </source>
</evidence>
<feature type="compositionally biased region" description="Polar residues" evidence="2">
    <location>
        <begin position="64"/>
        <end position="76"/>
    </location>
</feature>
<evidence type="ECO:0000313" key="4">
    <source>
        <dbReference type="Proteomes" id="UP000242791"/>
    </source>
</evidence>
<dbReference type="EMBL" id="LGTZ01001656">
    <property type="protein sequence ID" value="OJD20886.1"/>
    <property type="molecule type" value="Genomic_DNA"/>
</dbReference>
<feature type="coiled-coil region" evidence="1">
    <location>
        <begin position="76"/>
        <end position="103"/>
    </location>
</feature>
<accession>A0A1J9PX48</accession>
<dbReference type="OrthoDB" id="10598290at2759"/>
<comment type="caution">
    <text evidence="3">The sequence shown here is derived from an EMBL/GenBank/DDBJ whole genome shotgun (WGS) entry which is preliminary data.</text>
</comment>
<dbReference type="Proteomes" id="UP000242791">
    <property type="component" value="Unassembled WGS sequence"/>
</dbReference>
<organism evidence="3 4">
    <name type="scientific">Blastomyces percursus</name>
    <dbReference type="NCBI Taxonomy" id="1658174"/>
    <lineage>
        <taxon>Eukaryota</taxon>
        <taxon>Fungi</taxon>
        <taxon>Dikarya</taxon>
        <taxon>Ascomycota</taxon>
        <taxon>Pezizomycotina</taxon>
        <taxon>Eurotiomycetes</taxon>
        <taxon>Eurotiomycetidae</taxon>
        <taxon>Onygenales</taxon>
        <taxon>Ajellomycetaceae</taxon>
        <taxon>Blastomyces</taxon>
    </lineage>
</organism>
<keyword evidence="4" id="KW-1185">Reference proteome</keyword>
<gene>
    <name evidence="3" type="ORF">ACJ73_07775</name>
</gene>
<proteinExistence type="predicted"/>
<dbReference type="STRING" id="1658174.A0A1J9PX48"/>
<feature type="region of interest" description="Disordered" evidence="2">
    <location>
        <begin position="32"/>
        <end position="76"/>
    </location>
</feature>
<dbReference type="AlphaFoldDB" id="A0A1J9PX48"/>
<evidence type="ECO:0000313" key="3">
    <source>
        <dbReference type="EMBL" id="OJD20886.1"/>
    </source>
</evidence>
<dbReference type="VEuPathDB" id="FungiDB:ACJ73_07775"/>
<protein>
    <submittedName>
        <fullName evidence="3">Uncharacterized protein</fullName>
    </submittedName>
</protein>
<name>A0A1J9PX48_9EURO</name>
<reference evidence="3 4" key="1">
    <citation type="submission" date="2015-08" db="EMBL/GenBank/DDBJ databases">
        <title>Emmonsia species relationships and genome sequence.</title>
        <authorList>
            <person name="Cuomo C.A."/>
            <person name="Schwartz I.S."/>
            <person name="Kenyon C."/>
            <person name="De Hoog G.S."/>
            <person name="Govender N.P."/>
            <person name="Botha A."/>
            <person name="Moreno L."/>
            <person name="De Vries M."/>
            <person name="Munoz J.F."/>
            <person name="Stielow J.B."/>
        </authorList>
    </citation>
    <scope>NUCLEOTIDE SEQUENCE [LARGE SCALE GENOMIC DNA]</scope>
    <source>
        <strain evidence="3 4">EI222</strain>
    </source>
</reference>
<sequence>MGDTERKRRRPAVACIYGNNLVEILRPNLAPALKPQQPDHSAPAIYSPAFGSSSMSPGRPVSSIVNSPTTPSTTTFGRLSHEVDYLKNRVRQLEERLFQVTAKPAASPGSTSTSTLNIETTSSSLAGTFSVHHESRPSGETPVINRGLVHKTRLFGQSHWGNGAVQ</sequence>
<feature type="non-terminal residue" evidence="3">
    <location>
        <position position="166"/>
    </location>
</feature>
<evidence type="ECO:0000256" key="1">
    <source>
        <dbReference type="SAM" id="Coils"/>
    </source>
</evidence>
<feature type="compositionally biased region" description="Low complexity" evidence="2">
    <location>
        <begin position="51"/>
        <end position="63"/>
    </location>
</feature>
<keyword evidence="1" id="KW-0175">Coiled coil</keyword>